<organism evidence="4 5">
    <name type="scientific">Rudaeicoccus suwonensis</name>
    <dbReference type="NCBI Taxonomy" id="657409"/>
    <lineage>
        <taxon>Bacteria</taxon>
        <taxon>Bacillati</taxon>
        <taxon>Actinomycetota</taxon>
        <taxon>Actinomycetes</taxon>
        <taxon>Micrococcales</taxon>
        <taxon>Dermacoccaceae</taxon>
        <taxon>Rudaeicoccus</taxon>
    </lineage>
</organism>
<dbReference type="GO" id="GO:0008233">
    <property type="term" value="F:peptidase activity"/>
    <property type="evidence" value="ECO:0007669"/>
    <property type="project" value="UniProtKB-KW"/>
</dbReference>
<reference evidence="4 5" key="1">
    <citation type="submission" date="2019-06" db="EMBL/GenBank/DDBJ databases">
        <title>Sequencing the genomes of 1000 actinobacteria strains.</title>
        <authorList>
            <person name="Klenk H.-P."/>
        </authorList>
    </citation>
    <scope>NUCLEOTIDE SEQUENCE [LARGE SCALE GENOMIC DNA]</scope>
    <source>
        <strain evidence="4 5">DSM 19560</strain>
    </source>
</reference>
<keyword evidence="2" id="KW-0472">Membrane</keyword>
<accession>A0A561E839</accession>
<feature type="transmembrane region" description="Helical" evidence="2">
    <location>
        <begin position="72"/>
        <end position="96"/>
    </location>
</feature>
<proteinExistence type="predicted"/>
<feature type="domain" description="Peptidase M56" evidence="3">
    <location>
        <begin position="69"/>
        <end position="202"/>
    </location>
</feature>
<dbReference type="GO" id="GO:0006508">
    <property type="term" value="P:proteolysis"/>
    <property type="evidence" value="ECO:0007669"/>
    <property type="project" value="UniProtKB-KW"/>
</dbReference>
<evidence type="ECO:0000256" key="1">
    <source>
        <dbReference type="SAM" id="MobiDB-lite"/>
    </source>
</evidence>
<comment type="caution">
    <text evidence="4">The sequence shown here is derived from an EMBL/GenBank/DDBJ whole genome shotgun (WGS) entry which is preliminary data.</text>
</comment>
<keyword evidence="4" id="KW-0645">Protease</keyword>
<protein>
    <submittedName>
        <fullName evidence="4">Zn-dependent protease with chaperone function</fullName>
    </submittedName>
</protein>
<evidence type="ECO:0000259" key="3">
    <source>
        <dbReference type="Pfam" id="PF05569"/>
    </source>
</evidence>
<dbReference type="InterPro" id="IPR008756">
    <property type="entry name" value="Peptidase_M56"/>
</dbReference>
<feature type="transmembrane region" description="Helical" evidence="2">
    <location>
        <begin position="38"/>
        <end position="60"/>
    </location>
</feature>
<dbReference type="CDD" id="cd07326">
    <property type="entry name" value="M56_BlaR1_MecR1_like"/>
    <property type="match status" value="1"/>
</dbReference>
<dbReference type="PANTHER" id="PTHR34978:SF3">
    <property type="entry name" value="SLR0241 PROTEIN"/>
    <property type="match status" value="1"/>
</dbReference>
<dbReference type="OrthoDB" id="9785340at2"/>
<dbReference type="AlphaFoldDB" id="A0A561E839"/>
<evidence type="ECO:0000313" key="4">
    <source>
        <dbReference type="EMBL" id="TWE11781.1"/>
    </source>
</evidence>
<dbReference type="Pfam" id="PF05569">
    <property type="entry name" value="Peptidase_M56"/>
    <property type="match status" value="1"/>
</dbReference>
<sequence length="294" mass="31387">MTFVLVALVLAIALTASAPLLRRPERWSIRHPAAALATWVVIFCGGCLAFVVATVAVVAAAIRGNRHTGQAWLAPTAVVILAWVTLIVVGAVIALLTSRWEVRARSTSATRSELLLLTACRTYRTQVVAGVEVRYVDTDRVLAMSTRVGGPQIVVSRALVESLDPAQLRAVIEHERAHLRWRHDLIASTACLAYDTMPWLPAGRSFRRSVHLLVELAADDVAARVCGPTACVGALDAMHRLGVAEGADLRAQRLLAINADTPAAGRLSGAARSYAAAKSSRSPASSSSPSPRRR</sequence>
<dbReference type="InterPro" id="IPR052173">
    <property type="entry name" value="Beta-lactam_resp_regulator"/>
</dbReference>
<dbReference type="EMBL" id="VIVQ01000001">
    <property type="protein sequence ID" value="TWE11781.1"/>
    <property type="molecule type" value="Genomic_DNA"/>
</dbReference>
<evidence type="ECO:0000256" key="2">
    <source>
        <dbReference type="SAM" id="Phobius"/>
    </source>
</evidence>
<keyword evidence="2" id="KW-0812">Transmembrane</keyword>
<evidence type="ECO:0000313" key="5">
    <source>
        <dbReference type="Proteomes" id="UP000318297"/>
    </source>
</evidence>
<keyword evidence="2" id="KW-1133">Transmembrane helix</keyword>
<dbReference type="PANTHER" id="PTHR34978">
    <property type="entry name" value="POSSIBLE SENSOR-TRANSDUCER PROTEIN BLAR"/>
    <property type="match status" value="1"/>
</dbReference>
<dbReference type="RefSeq" id="WP_145225269.1">
    <property type="nucleotide sequence ID" value="NZ_VIVQ01000001.1"/>
</dbReference>
<dbReference type="Proteomes" id="UP000318297">
    <property type="component" value="Unassembled WGS sequence"/>
</dbReference>
<dbReference type="Gene3D" id="3.30.2010.10">
    <property type="entry name" value="Metalloproteases ('zincins'), catalytic domain"/>
    <property type="match status" value="1"/>
</dbReference>
<keyword evidence="5" id="KW-1185">Reference proteome</keyword>
<keyword evidence="4" id="KW-0378">Hydrolase</keyword>
<gene>
    <name evidence="4" type="ORF">BKA23_0567</name>
</gene>
<name>A0A561E839_9MICO</name>
<feature type="region of interest" description="Disordered" evidence="1">
    <location>
        <begin position="274"/>
        <end position="294"/>
    </location>
</feature>